<dbReference type="RefSeq" id="WP_069833451.1">
    <property type="nucleotide sequence ID" value="NZ_MDGQ01000002.1"/>
</dbReference>
<evidence type="ECO:0000313" key="4">
    <source>
        <dbReference type="Proteomes" id="UP000095552"/>
    </source>
</evidence>
<gene>
    <name evidence="3" type="ORF">BFP71_00230</name>
</gene>
<name>A0A1E5T801_9BACT</name>
<feature type="signal peptide" evidence="2">
    <location>
        <begin position="1"/>
        <end position="25"/>
    </location>
</feature>
<feature type="region of interest" description="Disordered" evidence="1">
    <location>
        <begin position="47"/>
        <end position="68"/>
    </location>
</feature>
<evidence type="ECO:0000256" key="1">
    <source>
        <dbReference type="SAM" id="MobiDB-lite"/>
    </source>
</evidence>
<dbReference type="STRING" id="1563681.BFP71_00230"/>
<keyword evidence="4" id="KW-1185">Reference proteome</keyword>
<sequence>MLKKVSIYVASSLLGMCFLSVNAQAQEEGGVEERVVPIVVNNDSSTVESTMEDGKVEMTPTSEEIKAPKNETLSTIPIKINTVPAKPSATPVDSDKTKVKEGKSDISFNIFYLLFYKFKQVDITDSF</sequence>
<organism evidence="3 4">
    <name type="scientific">Roseivirga misakiensis</name>
    <dbReference type="NCBI Taxonomy" id="1563681"/>
    <lineage>
        <taxon>Bacteria</taxon>
        <taxon>Pseudomonadati</taxon>
        <taxon>Bacteroidota</taxon>
        <taxon>Cytophagia</taxon>
        <taxon>Cytophagales</taxon>
        <taxon>Roseivirgaceae</taxon>
        <taxon>Roseivirga</taxon>
    </lineage>
</organism>
<comment type="caution">
    <text evidence="3">The sequence shown here is derived from an EMBL/GenBank/DDBJ whole genome shotgun (WGS) entry which is preliminary data.</text>
</comment>
<dbReference type="OrthoDB" id="982817at2"/>
<evidence type="ECO:0000256" key="2">
    <source>
        <dbReference type="SAM" id="SignalP"/>
    </source>
</evidence>
<dbReference type="AlphaFoldDB" id="A0A1E5T801"/>
<reference evidence="3 4" key="1">
    <citation type="submission" date="2016-08" db="EMBL/GenBank/DDBJ databases">
        <title>Draft genome of Fabibacter sp. strain SK-8.</title>
        <authorList>
            <person name="Wong S.-K."/>
            <person name="Hamasaki K."/>
            <person name="Yoshizawa S."/>
        </authorList>
    </citation>
    <scope>NUCLEOTIDE SEQUENCE [LARGE SCALE GENOMIC DNA]</scope>
    <source>
        <strain evidence="3 4">SK-8</strain>
    </source>
</reference>
<accession>A0A1E5T801</accession>
<protein>
    <submittedName>
        <fullName evidence="3">Uncharacterized protein</fullName>
    </submittedName>
</protein>
<dbReference type="Proteomes" id="UP000095552">
    <property type="component" value="Unassembled WGS sequence"/>
</dbReference>
<feature type="chain" id="PRO_5009186114" evidence="2">
    <location>
        <begin position="26"/>
        <end position="127"/>
    </location>
</feature>
<evidence type="ECO:0000313" key="3">
    <source>
        <dbReference type="EMBL" id="OEK07468.1"/>
    </source>
</evidence>
<keyword evidence="2" id="KW-0732">Signal</keyword>
<dbReference type="EMBL" id="MDGQ01000002">
    <property type="protein sequence ID" value="OEK07468.1"/>
    <property type="molecule type" value="Genomic_DNA"/>
</dbReference>
<proteinExistence type="predicted"/>